<accession>A3GFV4</accession>
<dbReference type="OMA" id="ANACGCV"/>
<keyword evidence="5" id="KW-0677">Repeat</keyword>
<dbReference type="OrthoDB" id="7862313at2759"/>
<dbReference type="eggNOG" id="KOG2171">
    <property type="taxonomic scope" value="Eukaryota"/>
</dbReference>
<dbReference type="Proteomes" id="UP000002258">
    <property type="component" value="Chromosome 1"/>
</dbReference>
<dbReference type="PROSITE" id="PS50166">
    <property type="entry name" value="IMPORTIN_B_NT"/>
    <property type="match status" value="1"/>
</dbReference>
<gene>
    <name evidence="10" type="primary">KAP123</name>
    <name evidence="10" type="ORF">PICST_69154</name>
</gene>
<keyword evidence="7" id="KW-0539">Nucleus</keyword>
<dbReference type="GO" id="GO:0008139">
    <property type="term" value="F:nuclear localization sequence binding"/>
    <property type="evidence" value="ECO:0007669"/>
    <property type="project" value="EnsemblFungi"/>
</dbReference>
<dbReference type="InterPro" id="IPR011989">
    <property type="entry name" value="ARM-like"/>
</dbReference>
<dbReference type="SMART" id="SM00913">
    <property type="entry name" value="IBN_N"/>
    <property type="match status" value="1"/>
</dbReference>
<dbReference type="KEGG" id="pic:PICST_69154"/>
<evidence type="ECO:0000256" key="6">
    <source>
        <dbReference type="ARBA" id="ARBA00022927"/>
    </source>
</evidence>
<dbReference type="InterPro" id="IPR001494">
    <property type="entry name" value="Importin-beta_N"/>
</dbReference>
<evidence type="ECO:0000256" key="3">
    <source>
        <dbReference type="ARBA" id="ARBA00022448"/>
    </source>
</evidence>
<evidence type="ECO:0000259" key="9">
    <source>
        <dbReference type="PROSITE" id="PS50166"/>
    </source>
</evidence>
<keyword evidence="4" id="KW-0963">Cytoplasm</keyword>
<dbReference type="AlphaFoldDB" id="A3GFV4"/>
<evidence type="ECO:0000256" key="1">
    <source>
        <dbReference type="ARBA" id="ARBA00004123"/>
    </source>
</evidence>
<dbReference type="GO" id="GO:0031267">
    <property type="term" value="F:small GTPase binding"/>
    <property type="evidence" value="ECO:0007669"/>
    <property type="project" value="InterPro"/>
</dbReference>
<dbReference type="InterPro" id="IPR016024">
    <property type="entry name" value="ARM-type_fold"/>
</dbReference>
<dbReference type="GO" id="GO:0061608">
    <property type="term" value="F:nuclear import signal receptor activity"/>
    <property type="evidence" value="ECO:0007669"/>
    <property type="project" value="EnsemblFungi"/>
</dbReference>
<dbReference type="Gene3D" id="1.25.10.10">
    <property type="entry name" value="Leucine-rich Repeat Variant"/>
    <property type="match status" value="1"/>
</dbReference>
<keyword evidence="6" id="KW-0653">Protein transport</keyword>
<dbReference type="GeneID" id="4851153"/>
<dbReference type="InterPro" id="IPR021133">
    <property type="entry name" value="HEAT_type_2"/>
</dbReference>
<evidence type="ECO:0000313" key="10">
    <source>
        <dbReference type="EMBL" id="EAZ63409.1"/>
    </source>
</evidence>
<evidence type="ECO:0000256" key="8">
    <source>
        <dbReference type="PROSITE-ProRule" id="PRU00103"/>
    </source>
</evidence>
<proteinExistence type="predicted"/>
<dbReference type="EMBL" id="AAVQ01000001">
    <property type="protein sequence ID" value="EAZ63409.1"/>
    <property type="molecule type" value="Genomic_DNA"/>
</dbReference>
<evidence type="ECO:0000256" key="4">
    <source>
        <dbReference type="ARBA" id="ARBA00022490"/>
    </source>
</evidence>
<reference evidence="10 11" key="1">
    <citation type="journal article" date="2007" name="Nat. Biotechnol.">
        <title>Genome sequence of the lignocellulose-bioconverting and xylose-fermenting yeast Pichia stipitis.</title>
        <authorList>
            <person name="Jeffries T.W."/>
            <person name="Grigoriev I.V."/>
            <person name="Grimwood J."/>
            <person name="Laplaza J.M."/>
            <person name="Aerts A."/>
            <person name="Salamov A."/>
            <person name="Schmutz J."/>
            <person name="Lindquist E."/>
            <person name="Dehal P."/>
            <person name="Shapiro H."/>
            <person name="Jin Y.S."/>
            <person name="Passoth V."/>
            <person name="Richardson P.M."/>
        </authorList>
    </citation>
    <scope>NUCLEOTIDE SEQUENCE [LARGE SCALE GENOMIC DNA]</scope>
    <source>
        <strain evidence="11">ATCC 58785 / CBS 6054 / NBRC 10063 / NRRL Y-11545</strain>
    </source>
</reference>
<dbReference type="GO" id="GO:0016303">
    <property type="term" value="F:1-phosphatidylinositol-3-kinase activity"/>
    <property type="evidence" value="ECO:0007669"/>
    <property type="project" value="UniProtKB-EC"/>
</dbReference>
<dbReference type="Pfam" id="PF25780">
    <property type="entry name" value="TPR_IPO5"/>
    <property type="match status" value="1"/>
</dbReference>
<feature type="repeat" description="HEAT" evidence="8">
    <location>
        <begin position="400"/>
        <end position="438"/>
    </location>
</feature>
<comment type="subcellular location">
    <subcellularLocation>
        <location evidence="2">Cytoplasm</location>
    </subcellularLocation>
    <subcellularLocation>
        <location evidence="1">Nucleus</location>
    </subcellularLocation>
</comment>
<dbReference type="SUPFAM" id="SSF48371">
    <property type="entry name" value="ARM repeat"/>
    <property type="match status" value="2"/>
</dbReference>
<dbReference type="InParanoid" id="A3GFV4"/>
<feature type="domain" description="Importin N-terminal" evidence="9">
    <location>
        <begin position="27"/>
        <end position="94"/>
    </location>
</feature>
<dbReference type="FunCoup" id="A3GFV4">
    <property type="interactions" value="1407"/>
</dbReference>
<protein>
    <submittedName>
        <fullName evidence="10">Ran binding protein</fullName>
        <ecNumber evidence="10">2.7.1.137</ecNumber>
    </submittedName>
</protein>
<keyword evidence="11" id="KW-1185">Reference proteome</keyword>
<comment type="caution">
    <text evidence="10">The sequence shown here is derived from an EMBL/GenBank/DDBJ whole genome shotgun (WGS) entry which is preliminary data.</text>
</comment>
<sequence>MDSQYLASLEETLRNTLVPDSAVIKQASQQLTKQFYTNSLALPALFQILQTAQDDKLKQLAAVEARKLVLTNWANVDASLKPAIRDNLLNNTFQQPSKLIRHSSARVVAAIGELDLESNEWQDLLPTLVSGVQNADVQTKEMAVYTLYTILETQIPALVAHVGEFLTLFSNLLSDQSSRDVRVNSVLSLDVLSQFLEEDAQVDAASAAKFRDSIPGMVEVLKEVLAADDSEKAKDIFNVFNSLIYLDSKLVGDHLVSLIQFVAGIASNTDLDEEYRTFALQFLISCVSMRKSKISSNKLGPQLTLVAVKIACEEIDVEAELENDDEENENEENSPSSLGLRLVAMLSAELAPSQVITPLFEALPSLLSSSNQFERRGGLLCIGVVSSGAPDYVSTHIQKIIPAVVGGLKDSEILVRVAALRTLSNLTSELQDIVAEYHEELLPLIIDIIETATYVIAYKYACYALDGLIEFMSHDSMGTYIEPLMNKLFQMLQQANSSKLKSAVVSAIGSTAFASGKAFIPYFNTSIQYFEPFLANAAETDGMTEDDIELRAQTFENISTMARAVGTQSFSSYAKPLVEAAYGSLSSEHSRIRESGFAFISNMAKVYGPEFAGFLDQIVPQILKCLEQDEFTFNVDEVDEEDDDVGNALKVHTGITIEKEIASVALSELAIGTGKEFAKYVEASFKTLSDQIENSYGMREAAMSALFKITKAMFTAAHGASFKAPKGVPQAAYIDPSVLQLVQQLREIAIPLLEEEFELSMVACILDGVADAIHVMGPNTIVDDASNTSALEQLCVQLMYILKKEHPCQVEDEEGPADEEDASETDAMIYENALEVLVNLSLELEGDFAKIFESFKSIIISNAHTKSKNIRVSSVGALAEIVGGLKSNNPYEQELLQIFTDRLANDKSLEVKGNAAYGVGLIVENSSSDLSSGYNAILQLLFQLLNKTDRRADNADDEETKDVINRSYANASGCVARLILKHEQAVPLQHVLGPLLAHLPLETGLEENTPIFKLIIKLYSDNNDLIVKETQKVVDIFAKVFVADAERIKLVNESTLGREENLDSMKQFSTDELRSKVVELLKYLEQKFSGVVSANEVLRSVIA</sequence>
<name>A3GFV4_PICST</name>
<dbReference type="RefSeq" id="XP_001387432.1">
    <property type="nucleotide sequence ID" value="XM_001387395.1"/>
</dbReference>
<evidence type="ECO:0000256" key="7">
    <source>
        <dbReference type="ARBA" id="ARBA00023242"/>
    </source>
</evidence>
<dbReference type="STRING" id="322104.A3GFV4"/>
<evidence type="ECO:0000313" key="11">
    <source>
        <dbReference type="Proteomes" id="UP000002258"/>
    </source>
</evidence>
<dbReference type="Pfam" id="PF13513">
    <property type="entry name" value="HEAT_EZ"/>
    <property type="match status" value="1"/>
</dbReference>
<dbReference type="GO" id="GO:2000220">
    <property type="term" value="P:regulation of pseudohyphal growth"/>
    <property type="evidence" value="ECO:0007669"/>
    <property type="project" value="EnsemblFungi"/>
</dbReference>
<dbReference type="EC" id="2.7.1.137" evidence="10"/>
<evidence type="ECO:0000256" key="5">
    <source>
        <dbReference type="ARBA" id="ARBA00022737"/>
    </source>
</evidence>
<dbReference type="Pfam" id="PF03810">
    <property type="entry name" value="IBN_N"/>
    <property type="match status" value="1"/>
</dbReference>
<keyword evidence="3" id="KW-0813">Transport</keyword>
<dbReference type="GO" id="GO:0005737">
    <property type="term" value="C:cytoplasm"/>
    <property type="evidence" value="ECO:0007669"/>
    <property type="project" value="UniProtKB-SubCell"/>
</dbReference>
<dbReference type="PROSITE" id="PS50077">
    <property type="entry name" value="HEAT_REPEAT"/>
    <property type="match status" value="1"/>
</dbReference>
<dbReference type="GO" id="GO:0006607">
    <property type="term" value="P:NLS-bearing protein import into nucleus"/>
    <property type="evidence" value="ECO:0007669"/>
    <property type="project" value="EnsemblFungi"/>
</dbReference>
<dbReference type="InterPro" id="IPR057672">
    <property type="entry name" value="TPR_IPO4/5"/>
</dbReference>
<organism evidence="10 11">
    <name type="scientific">Scheffersomyces stipitis (strain ATCC 58785 / CBS 6054 / NBRC 10063 / NRRL Y-11545)</name>
    <name type="common">Yeast</name>
    <name type="synonym">Pichia stipitis</name>
    <dbReference type="NCBI Taxonomy" id="322104"/>
    <lineage>
        <taxon>Eukaryota</taxon>
        <taxon>Fungi</taxon>
        <taxon>Dikarya</taxon>
        <taxon>Ascomycota</taxon>
        <taxon>Saccharomycotina</taxon>
        <taxon>Pichiomycetes</taxon>
        <taxon>Debaryomycetaceae</taxon>
        <taxon>Scheffersomyces</taxon>
    </lineage>
</organism>
<keyword evidence="10" id="KW-0808">Transferase</keyword>
<dbReference type="InterPro" id="IPR040122">
    <property type="entry name" value="Importin_beta"/>
</dbReference>
<dbReference type="PANTHER" id="PTHR10527">
    <property type="entry name" value="IMPORTIN BETA"/>
    <property type="match status" value="1"/>
</dbReference>
<evidence type="ECO:0000256" key="2">
    <source>
        <dbReference type="ARBA" id="ARBA00004496"/>
    </source>
</evidence>
<dbReference type="GO" id="GO:0034399">
    <property type="term" value="C:nuclear periphery"/>
    <property type="evidence" value="ECO:0007669"/>
    <property type="project" value="EnsemblFungi"/>
</dbReference>
<dbReference type="HOGENOM" id="CLU_003794_1_1_1"/>